<feature type="region of interest" description="Disordered" evidence="5">
    <location>
        <begin position="308"/>
        <end position="328"/>
    </location>
</feature>
<dbReference type="InterPro" id="IPR019142">
    <property type="entry name" value="Dymeclin"/>
</dbReference>
<gene>
    <name evidence="6" type="ORF">Ctob_007833</name>
</gene>
<organism evidence="6 7">
    <name type="scientific">Chrysochromulina tobinii</name>
    <dbReference type="NCBI Taxonomy" id="1460289"/>
    <lineage>
        <taxon>Eukaryota</taxon>
        <taxon>Haptista</taxon>
        <taxon>Haptophyta</taxon>
        <taxon>Prymnesiophyceae</taxon>
        <taxon>Prymnesiales</taxon>
        <taxon>Chrysochromulinaceae</taxon>
        <taxon>Chrysochromulina</taxon>
    </lineage>
</organism>
<dbReference type="GO" id="GO:0005794">
    <property type="term" value="C:Golgi apparatus"/>
    <property type="evidence" value="ECO:0007669"/>
    <property type="project" value="TreeGrafter"/>
</dbReference>
<evidence type="ECO:0000256" key="2">
    <source>
        <dbReference type="ARBA" id="ARBA00015736"/>
    </source>
</evidence>
<dbReference type="EMBL" id="JWZX01002758">
    <property type="protein sequence ID" value="KOO27135.1"/>
    <property type="molecule type" value="Genomic_DNA"/>
</dbReference>
<dbReference type="AlphaFoldDB" id="A0A0M0JKX7"/>
<proteinExistence type="inferred from homology"/>
<evidence type="ECO:0000256" key="4">
    <source>
        <dbReference type="ARBA" id="ARBA00023288"/>
    </source>
</evidence>
<evidence type="ECO:0000256" key="5">
    <source>
        <dbReference type="SAM" id="MobiDB-lite"/>
    </source>
</evidence>
<keyword evidence="4" id="KW-0449">Lipoprotein</keyword>
<reference evidence="7" key="1">
    <citation type="journal article" date="2015" name="PLoS Genet.">
        <title>Genome Sequence and Transcriptome Analyses of Chrysochromulina tobin: Metabolic Tools for Enhanced Algal Fitness in the Prominent Order Prymnesiales (Haptophyceae).</title>
        <authorList>
            <person name="Hovde B.T."/>
            <person name="Deodato C.R."/>
            <person name="Hunsperger H.M."/>
            <person name="Ryken S.A."/>
            <person name="Yost W."/>
            <person name="Jha R.K."/>
            <person name="Patterson J."/>
            <person name="Monnat R.J. Jr."/>
            <person name="Barlow S.B."/>
            <person name="Starkenburg S.R."/>
            <person name="Cattolico R.A."/>
        </authorList>
    </citation>
    <scope>NUCLEOTIDE SEQUENCE</scope>
    <source>
        <strain evidence="7">CCMP291</strain>
    </source>
</reference>
<comment type="similarity">
    <text evidence="1">Belongs to the dymeclin family.</text>
</comment>
<protein>
    <recommendedName>
        <fullName evidence="2">Dymeclin</fullName>
    </recommendedName>
</protein>
<evidence type="ECO:0000256" key="1">
    <source>
        <dbReference type="ARBA" id="ARBA00010603"/>
    </source>
</evidence>
<dbReference type="Proteomes" id="UP000037460">
    <property type="component" value="Unassembled WGS sequence"/>
</dbReference>
<evidence type="ECO:0000313" key="6">
    <source>
        <dbReference type="EMBL" id="KOO27135.1"/>
    </source>
</evidence>
<dbReference type="GO" id="GO:0007030">
    <property type="term" value="P:Golgi organization"/>
    <property type="evidence" value="ECO:0007669"/>
    <property type="project" value="TreeGrafter"/>
</dbReference>
<comment type="caution">
    <text evidence="6">The sequence shown here is derived from an EMBL/GenBank/DDBJ whole genome shotgun (WGS) entry which is preliminary data.</text>
</comment>
<accession>A0A0M0JKX7</accession>
<keyword evidence="3" id="KW-0519">Myristate</keyword>
<dbReference type="OrthoDB" id="10253409at2759"/>
<dbReference type="PANTHER" id="PTHR12895:SF9">
    <property type="entry name" value="DYMECLIN"/>
    <property type="match status" value="1"/>
</dbReference>
<keyword evidence="7" id="KW-1185">Reference proteome</keyword>
<dbReference type="Pfam" id="PF09742">
    <property type="entry name" value="Dymeclin"/>
    <property type="match status" value="1"/>
</dbReference>
<name>A0A0M0JKX7_9EUKA</name>
<evidence type="ECO:0000313" key="7">
    <source>
        <dbReference type="Proteomes" id="UP000037460"/>
    </source>
</evidence>
<evidence type="ECO:0000256" key="3">
    <source>
        <dbReference type="ARBA" id="ARBA00022707"/>
    </source>
</evidence>
<dbReference type="PANTHER" id="PTHR12895">
    <property type="entry name" value="DYMECLIN"/>
    <property type="match status" value="1"/>
</dbReference>
<sequence length="733" mass="78291">MGNSSSLEQLDPLHRIASSTPISQTDAELWQQLFSLQLPSSSAEELAAASYSFCAEMVRNNPSSGNFQSLIRRAIDLLHLASKPKATGDPVRQACDCIFFVRLFLKHMIETLPSSELVGHLTVPDGAAGSGPSALCEPLVEALLALLVQCELNAETYWLHMECTAALLVGMSTQLYADLTVPTAQPFLLAVLSSGGTNAELLVQRLLTHVIERPAAPTPPRGILRAIGGAIGTVLLLPYYTVRSVARNVYYIFASADADAGAGPLSLADRSLHVLLLLTQHLPPALFVEGALPSNAFLDALRALGDEQPFDKGTDDHDDPDDPEGGKLRARRVPFKELHDALATALPEPGAALLLYLLLHGNTDFLEYALSRTDPEALLTPLLRLLHESRSLPPNQLYMVLIILLLLSQDAGLMAATQTTMVSSVPWYTERVLGPISVGSLLVLLLVRTVQSNLAKGETHDAYVNTNCLAALANVAPTLRKMHPAAARGMLALVDVFIRKYSRHARRAGRSDAAVAADSAELSATPGGASADSDAEGLQLAADCLRIALEVINLTLSAGPALNEHLVYALLERPGLVEPLRGHEQFSDLLENLDLVLDFFGATLNGPAPGAEGGDPTAAPSTHTVATVLGHIRDVGREWRGERMRAFPDLKFTYEQEAHPEEFFTPYLWNVVYDASGIGWSSERLVLFPTAGDYGGASGGSQVTLPPLTEVDVVDEGACGPVGHGLGTSGASR</sequence>